<proteinExistence type="predicted"/>
<evidence type="ECO:0000313" key="2">
    <source>
        <dbReference type="Proteomes" id="UP000326759"/>
    </source>
</evidence>
<keyword evidence="2" id="KW-1185">Reference proteome</keyword>
<organism evidence="1 2">
    <name type="scientific">Armadillidium nasatum</name>
    <dbReference type="NCBI Taxonomy" id="96803"/>
    <lineage>
        <taxon>Eukaryota</taxon>
        <taxon>Metazoa</taxon>
        <taxon>Ecdysozoa</taxon>
        <taxon>Arthropoda</taxon>
        <taxon>Crustacea</taxon>
        <taxon>Multicrustacea</taxon>
        <taxon>Malacostraca</taxon>
        <taxon>Eumalacostraca</taxon>
        <taxon>Peracarida</taxon>
        <taxon>Isopoda</taxon>
        <taxon>Oniscidea</taxon>
        <taxon>Crinocheta</taxon>
        <taxon>Armadillidiidae</taxon>
        <taxon>Armadillidium</taxon>
    </lineage>
</organism>
<reference evidence="1 2" key="1">
    <citation type="journal article" date="2019" name="PLoS Biol.">
        <title>Sex chromosomes control vertical transmission of feminizing Wolbachia symbionts in an isopod.</title>
        <authorList>
            <person name="Becking T."/>
            <person name="Chebbi M.A."/>
            <person name="Giraud I."/>
            <person name="Moumen B."/>
            <person name="Laverre T."/>
            <person name="Caubet Y."/>
            <person name="Peccoud J."/>
            <person name="Gilbert C."/>
            <person name="Cordaux R."/>
        </authorList>
    </citation>
    <scope>NUCLEOTIDE SEQUENCE [LARGE SCALE GENOMIC DNA]</scope>
    <source>
        <strain evidence="1">ANa2</strain>
        <tissue evidence="1">Whole body excluding digestive tract and cuticle</tissue>
    </source>
</reference>
<dbReference type="AlphaFoldDB" id="A0A5N5SX60"/>
<comment type="caution">
    <text evidence="1">The sequence shown here is derived from an EMBL/GenBank/DDBJ whole genome shotgun (WGS) entry which is preliminary data.</text>
</comment>
<name>A0A5N5SX60_9CRUS</name>
<dbReference type="Proteomes" id="UP000326759">
    <property type="component" value="Unassembled WGS sequence"/>
</dbReference>
<protein>
    <submittedName>
        <fullName evidence="1">Uncharacterized protein</fullName>
    </submittedName>
</protein>
<accession>A0A5N5SX60</accession>
<gene>
    <name evidence="1" type="ORF">Anas_05137</name>
</gene>
<evidence type="ECO:0000313" key="1">
    <source>
        <dbReference type="EMBL" id="KAB7498804.1"/>
    </source>
</evidence>
<dbReference type="EMBL" id="SEYY01018970">
    <property type="protein sequence ID" value="KAB7498804.1"/>
    <property type="molecule type" value="Genomic_DNA"/>
</dbReference>
<sequence length="38" mass="4051">MQQKGKKSLQKSSEIASILLVNHCSCVPKHGGSGERAL</sequence>